<comment type="caution">
    <text evidence="2">The sequence shown here is derived from an EMBL/GenBank/DDBJ whole genome shotgun (WGS) entry which is preliminary data.</text>
</comment>
<reference evidence="2" key="1">
    <citation type="submission" date="2019-08" db="EMBL/GenBank/DDBJ databases">
        <authorList>
            <person name="Kucharzyk K."/>
            <person name="Murdoch R.W."/>
            <person name="Higgins S."/>
            <person name="Loffler F."/>
        </authorList>
    </citation>
    <scope>NUCLEOTIDE SEQUENCE</scope>
</reference>
<sequence length="96" mass="10082">MVDGLNAIAQKSVISARWANPSPTSLYPAGVCIQELAIKIHKALKCAPNATSIVEIKCVLGFTLFQPNSKTARKVDSKKKANTASAASGEPKTSPT</sequence>
<evidence type="ECO:0000256" key="1">
    <source>
        <dbReference type="SAM" id="MobiDB-lite"/>
    </source>
</evidence>
<dbReference type="EMBL" id="VSSQ01054833">
    <property type="protein sequence ID" value="MPN08742.1"/>
    <property type="molecule type" value="Genomic_DNA"/>
</dbReference>
<accession>A0A645F5E7</accession>
<feature type="region of interest" description="Disordered" evidence="1">
    <location>
        <begin position="73"/>
        <end position="96"/>
    </location>
</feature>
<gene>
    <name evidence="2" type="ORF">SDC9_156027</name>
</gene>
<proteinExistence type="predicted"/>
<dbReference type="AlphaFoldDB" id="A0A645F5E7"/>
<evidence type="ECO:0000313" key="2">
    <source>
        <dbReference type="EMBL" id="MPN08742.1"/>
    </source>
</evidence>
<protein>
    <submittedName>
        <fullName evidence="2">Uncharacterized protein</fullName>
    </submittedName>
</protein>
<name>A0A645F5E7_9ZZZZ</name>
<organism evidence="2">
    <name type="scientific">bioreactor metagenome</name>
    <dbReference type="NCBI Taxonomy" id="1076179"/>
    <lineage>
        <taxon>unclassified sequences</taxon>
        <taxon>metagenomes</taxon>
        <taxon>ecological metagenomes</taxon>
    </lineage>
</organism>